<dbReference type="RefSeq" id="WP_420244223.1">
    <property type="nucleotide sequence ID" value="NZ_BOPV01000001.1"/>
</dbReference>
<dbReference type="EMBL" id="BOPV01000001">
    <property type="protein sequence ID" value="GIL40949.1"/>
    <property type="molecule type" value="Genomic_DNA"/>
</dbReference>
<feature type="region of interest" description="Disordered" evidence="1">
    <location>
        <begin position="125"/>
        <end position="148"/>
    </location>
</feature>
<comment type="caution">
    <text evidence="3">The sequence shown here is derived from an EMBL/GenBank/DDBJ whole genome shotgun (WGS) entry which is preliminary data.</text>
</comment>
<evidence type="ECO:0000313" key="3">
    <source>
        <dbReference type="EMBL" id="GIL40949.1"/>
    </source>
</evidence>
<sequence length="148" mass="16256">MPTYVVTAAAGRLSQLQKAAIAETITRIHNQVTAAPTYFAQVIFKAIAPDDWFMGGAPLGHESLFVHGHIRAGRSAVDRKKLVTQLASELAKAASMETRSIWVYIAELPSRAMIEFGHVLPEPGDEPAWTDSLPAEDRSWMQKIGKRS</sequence>
<evidence type="ECO:0000313" key="4">
    <source>
        <dbReference type="Proteomes" id="UP000681075"/>
    </source>
</evidence>
<feature type="domain" description="Tautomerase cis-CaaD-like" evidence="2">
    <location>
        <begin position="1"/>
        <end position="127"/>
    </location>
</feature>
<dbReference type="Gene3D" id="3.30.429.10">
    <property type="entry name" value="Macrophage Migration Inhibitory Factor"/>
    <property type="match status" value="1"/>
</dbReference>
<accession>A0A8S8XGB3</accession>
<dbReference type="AlphaFoldDB" id="A0A8S8XGB3"/>
<dbReference type="Proteomes" id="UP000681075">
    <property type="component" value="Unassembled WGS sequence"/>
</dbReference>
<evidence type="ECO:0000259" key="2">
    <source>
        <dbReference type="Pfam" id="PF14832"/>
    </source>
</evidence>
<dbReference type="SUPFAM" id="SSF55331">
    <property type="entry name" value="Tautomerase/MIF"/>
    <property type="match status" value="1"/>
</dbReference>
<dbReference type="InterPro" id="IPR028116">
    <property type="entry name" value="Cis-CaaD-like"/>
</dbReference>
<protein>
    <recommendedName>
        <fullName evidence="2">Tautomerase cis-CaaD-like domain-containing protein</fullName>
    </recommendedName>
</protein>
<gene>
    <name evidence="3" type="ORF">TMPK1_31860</name>
</gene>
<reference evidence="3" key="1">
    <citation type="submission" date="2021-02" db="EMBL/GenBank/DDBJ databases">
        <title>Genome sequence of Rhodospirillales sp. strain TMPK1 isolated from soil.</title>
        <authorList>
            <person name="Nakai R."/>
            <person name="Kusada H."/>
            <person name="Tamaki H."/>
        </authorList>
    </citation>
    <scope>NUCLEOTIDE SEQUENCE</scope>
    <source>
        <strain evidence="3">TMPK1</strain>
    </source>
</reference>
<evidence type="ECO:0000256" key="1">
    <source>
        <dbReference type="SAM" id="MobiDB-lite"/>
    </source>
</evidence>
<keyword evidence="4" id="KW-1185">Reference proteome</keyword>
<dbReference type="Pfam" id="PF14832">
    <property type="entry name" value="Tautomerase_3"/>
    <property type="match status" value="1"/>
</dbReference>
<organism evidence="3 4">
    <name type="scientific">Roseiterribacter gracilis</name>
    <dbReference type="NCBI Taxonomy" id="2812848"/>
    <lineage>
        <taxon>Bacteria</taxon>
        <taxon>Pseudomonadati</taxon>
        <taxon>Pseudomonadota</taxon>
        <taxon>Alphaproteobacteria</taxon>
        <taxon>Rhodospirillales</taxon>
        <taxon>Roseiterribacteraceae</taxon>
        <taxon>Roseiterribacter</taxon>
    </lineage>
</organism>
<dbReference type="InterPro" id="IPR014347">
    <property type="entry name" value="Tautomerase/MIF_sf"/>
</dbReference>
<proteinExistence type="predicted"/>
<name>A0A8S8XGB3_9PROT</name>